<dbReference type="RefSeq" id="WP_020434155.1">
    <property type="nucleotide sequence ID" value="NZ_AGBD01001895.1"/>
</dbReference>
<keyword evidence="1" id="KW-0812">Transmembrane</keyword>
<sequence>MCKDELTSEELFLKEGDHSDQLPLVDVHDSVMEAIGLGNNRLMMEHASQLQAGNTSDIMQSMEPVVEAERYRKRTLRRQAGRWAAALVLIASLGGGYFLFVEGPGQAAKFQFEVLPYQPLVVTEEGGKVVRSNRPVSPSEEKVPQIQESKEEKLFRAKYSEAYKAVEKLLLPGEFASYVLRQEKAGGEPPMIGVVNRMMLFKDYSSYVAKAKKYTAPDLKQPEYMPEGYVFDQAVIQPYFEIKEKELLALTGGIKLEGGFRVPWRKEPLDSINFDNSGLSYKKGQTKVDISVKRLKEKTGIIESLLWTKNTSMENILVNGTQLIFMDHSKNGEVKLGYKYKLVWADPENNMLYNLTTTPESSLTKEEVIHIAAGMMN</sequence>
<dbReference type="PATRIC" id="fig|1073571.4.peg.1857"/>
<dbReference type="HOGENOM" id="CLU_737409_0_0_9"/>
<name>A0A0E4H9D3_9BACL</name>
<evidence type="ECO:0000313" key="2">
    <source>
        <dbReference type="EMBL" id="CQR54181.1"/>
    </source>
</evidence>
<proteinExistence type="predicted"/>
<keyword evidence="1" id="KW-0472">Membrane</keyword>
<keyword evidence="1" id="KW-1133">Transmembrane helix</keyword>
<feature type="transmembrane region" description="Helical" evidence="1">
    <location>
        <begin position="80"/>
        <end position="100"/>
    </location>
</feature>
<reference evidence="3" key="1">
    <citation type="submission" date="2015-03" db="EMBL/GenBank/DDBJ databases">
        <authorList>
            <person name="Wibberg D."/>
        </authorList>
    </citation>
    <scope>NUCLEOTIDE SEQUENCE [LARGE SCALE GENOMIC DNA]</scope>
</reference>
<dbReference type="KEGG" id="pri:PRIO_1771"/>
<dbReference type="EMBL" id="LN831776">
    <property type="protein sequence ID" value="CQR54181.1"/>
    <property type="molecule type" value="Genomic_DNA"/>
</dbReference>
<evidence type="ECO:0000313" key="3">
    <source>
        <dbReference type="Proteomes" id="UP000033163"/>
    </source>
</evidence>
<dbReference type="Proteomes" id="UP000033163">
    <property type="component" value="Chromosome I"/>
</dbReference>
<protein>
    <submittedName>
        <fullName evidence="2">Putative membrane protein</fullName>
    </submittedName>
</protein>
<dbReference type="AlphaFoldDB" id="A0A0E4H9D3"/>
<accession>A0A0E4H9D3</accession>
<gene>
    <name evidence="2" type="ORF">PRIO_1771</name>
</gene>
<dbReference type="STRING" id="483937.AMQ84_03640"/>
<evidence type="ECO:0000256" key="1">
    <source>
        <dbReference type="SAM" id="Phobius"/>
    </source>
</evidence>
<organism evidence="2 3">
    <name type="scientific">Paenibacillus riograndensis SBR5</name>
    <dbReference type="NCBI Taxonomy" id="1073571"/>
    <lineage>
        <taxon>Bacteria</taxon>
        <taxon>Bacillati</taxon>
        <taxon>Bacillota</taxon>
        <taxon>Bacilli</taxon>
        <taxon>Bacillales</taxon>
        <taxon>Paenibacillaceae</taxon>
        <taxon>Paenibacillus</taxon>
        <taxon>Paenibacillus sonchi group</taxon>
    </lineage>
</organism>